<dbReference type="Proteomes" id="UP001652625">
    <property type="component" value="Chromosome 12"/>
</dbReference>
<evidence type="ECO:0000256" key="7">
    <source>
        <dbReference type="PROSITE-ProRule" id="PRU00023"/>
    </source>
</evidence>
<feature type="repeat" description="ANK" evidence="7">
    <location>
        <begin position="127"/>
        <end position="159"/>
    </location>
</feature>
<dbReference type="PROSITE" id="PS50297">
    <property type="entry name" value="ANK_REP_REGION"/>
    <property type="match status" value="5"/>
</dbReference>
<dbReference type="PROSITE" id="PS50088">
    <property type="entry name" value="ANK_REPEAT"/>
    <property type="match status" value="5"/>
</dbReference>
<feature type="repeat" description="ANK" evidence="7">
    <location>
        <begin position="59"/>
        <end position="91"/>
    </location>
</feature>
<sequence>MASSENDRKDSNNKIILQQPTIKVQELDIYRASQLGDLARCQKIIEEKGTEYLLEHDERGHTALHWACLGGHNNIVRFFIQCNAPLDKASLNELGSKPIHWACVNGQILTVDLLLLNGVSINTTDKRGCTPLIIATQYGKTMLVSYLIGKGARKDFTDVDGDSALHWASFKGHSEIGQLLIYSGFNPRQKDDVGQTPMHLACLSGNLEMVKLINKQGCELELRDSNNKTPLDLAKGRNYKDIIFYLEKQMKMNTYCSFCKKICEHIGQRRHLFFFISLMLAFSYPLYIYHINFLAEHIPILNIVFLICNIPMWYFFIRTANVDPGFLPQHSDEYDLALKKVSLHKEWEVENASSNPLARLCHTCRLVRPLRAKHCRLCDRCVYEMDHHCNFVNNCIGPNNRVQFLLFLMTTSFNMWLAIYMASQIVIAFGWTIIRLLFLIIYGVFAPFILSMMGVTIYQAAVNITTNERINKARYLYLKDASGNFYNPYDRGVFLNLLEFVKLSPHSTVKRDIDTQYFSV</sequence>
<name>A0ABM4D8Q5_HYDVU</name>
<keyword evidence="10" id="KW-1185">Reference proteome</keyword>
<comment type="domain">
    <text evidence="8">The DHHC domain is required for palmitoyltransferase activity.</text>
</comment>
<keyword evidence="6 8" id="KW-0472">Membrane</keyword>
<comment type="subcellular location">
    <subcellularLocation>
        <location evidence="1">Membrane</location>
        <topology evidence="1">Multi-pass membrane protein</topology>
    </subcellularLocation>
</comment>
<feature type="transmembrane region" description="Helical" evidence="8">
    <location>
        <begin position="428"/>
        <end position="450"/>
    </location>
</feature>
<dbReference type="RefSeq" id="XP_065670718.1">
    <property type="nucleotide sequence ID" value="XM_065814646.1"/>
</dbReference>
<dbReference type="PANTHER" id="PTHR24171">
    <property type="entry name" value="ANKYRIN REPEAT DOMAIN-CONTAINING PROTEIN 39-RELATED"/>
    <property type="match status" value="1"/>
</dbReference>
<dbReference type="Pfam" id="PF00023">
    <property type="entry name" value="Ank"/>
    <property type="match status" value="1"/>
</dbReference>
<dbReference type="SMART" id="SM00248">
    <property type="entry name" value="ANK"/>
    <property type="match status" value="6"/>
</dbReference>
<feature type="repeat" description="ANK" evidence="7">
    <location>
        <begin position="94"/>
        <end position="126"/>
    </location>
</feature>
<evidence type="ECO:0000256" key="4">
    <source>
        <dbReference type="ARBA" id="ARBA00022989"/>
    </source>
</evidence>
<evidence type="ECO:0000256" key="5">
    <source>
        <dbReference type="ARBA" id="ARBA00023043"/>
    </source>
</evidence>
<evidence type="ECO:0000256" key="1">
    <source>
        <dbReference type="ARBA" id="ARBA00004141"/>
    </source>
</evidence>
<protein>
    <recommendedName>
        <fullName evidence="8">Palmitoyltransferase</fullName>
        <ecNumber evidence="8">2.3.1.225</ecNumber>
    </recommendedName>
</protein>
<evidence type="ECO:0000313" key="11">
    <source>
        <dbReference type="RefSeq" id="XP_065670718.1"/>
    </source>
</evidence>
<keyword evidence="5 7" id="KW-0040">ANK repeat</keyword>
<feature type="transmembrane region" description="Helical" evidence="8">
    <location>
        <begin position="272"/>
        <end position="291"/>
    </location>
</feature>
<keyword evidence="8" id="KW-0012">Acyltransferase</keyword>
<dbReference type="EC" id="2.3.1.225" evidence="8"/>
<reference evidence="11" key="1">
    <citation type="submission" date="2025-08" db="UniProtKB">
        <authorList>
            <consortium name="RefSeq"/>
        </authorList>
    </citation>
    <scope>IDENTIFICATION</scope>
</reference>
<evidence type="ECO:0000313" key="10">
    <source>
        <dbReference type="Proteomes" id="UP001652625"/>
    </source>
</evidence>
<evidence type="ECO:0000256" key="2">
    <source>
        <dbReference type="ARBA" id="ARBA00022692"/>
    </source>
</evidence>
<dbReference type="Gene3D" id="1.25.40.20">
    <property type="entry name" value="Ankyrin repeat-containing domain"/>
    <property type="match status" value="2"/>
</dbReference>
<evidence type="ECO:0000259" key="9">
    <source>
        <dbReference type="Pfam" id="PF01529"/>
    </source>
</evidence>
<dbReference type="PROSITE" id="PS50216">
    <property type="entry name" value="DHHC"/>
    <property type="match status" value="1"/>
</dbReference>
<evidence type="ECO:0000256" key="6">
    <source>
        <dbReference type="ARBA" id="ARBA00023136"/>
    </source>
</evidence>
<comment type="catalytic activity">
    <reaction evidence="8">
        <text>L-cysteinyl-[protein] + hexadecanoyl-CoA = S-hexadecanoyl-L-cysteinyl-[protein] + CoA</text>
        <dbReference type="Rhea" id="RHEA:36683"/>
        <dbReference type="Rhea" id="RHEA-COMP:10131"/>
        <dbReference type="Rhea" id="RHEA-COMP:11032"/>
        <dbReference type="ChEBI" id="CHEBI:29950"/>
        <dbReference type="ChEBI" id="CHEBI:57287"/>
        <dbReference type="ChEBI" id="CHEBI:57379"/>
        <dbReference type="ChEBI" id="CHEBI:74151"/>
        <dbReference type="EC" id="2.3.1.225"/>
    </reaction>
</comment>
<feature type="domain" description="Palmitoyltransferase DHHC" evidence="9">
    <location>
        <begin position="358"/>
        <end position="472"/>
    </location>
</feature>
<keyword evidence="2 8" id="KW-0812">Transmembrane</keyword>
<evidence type="ECO:0000256" key="8">
    <source>
        <dbReference type="RuleBase" id="RU079119"/>
    </source>
</evidence>
<dbReference type="InterPro" id="IPR002110">
    <property type="entry name" value="Ankyrin_rpt"/>
</dbReference>
<gene>
    <name evidence="11" type="primary">LOC100205356</name>
</gene>
<dbReference type="PANTHER" id="PTHR24171:SF9">
    <property type="entry name" value="ANKYRIN REPEAT DOMAIN-CONTAINING PROTEIN 39"/>
    <property type="match status" value="1"/>
</dbReference>
<comment type="similarity">
    <text evidence="8">Belongs to the DHHC palmitoyltransferase family.</text>
</comment>
<keyword evidence="4 8" id="KW-1133">Transmembrane helix</keyword>
<dbReference type="InterPro" id="IPR001594">
    <property type="entry name" value="Palmitoyltrfase_DHHC"/>
</dbReference>
<proteinExistence type="inferred from homology"/>
<organism evidence="10 11">
    <name type="scientific">Hydra vulgaris</name>
    <name type="common">Hydra</name>
    <name type="synonym">Hydra attenuata</name>
    <dbReference type="NCBI Taxonomy" id="6087"/>
    <lineage>
        <taxon>Eukaryota</taxon>
        <taxon>Metazoa</taxon>
        <taxon>Cnidaria</taxon>
        <taxon>Hydrozoa</taxon>
        <taxon>Hydroidolina</taxon>
        <taxon>Anthoathecata</taxon>
        <taxon>Aplanulata</taxon>
        <taxon>Hydridae</taxon>
        <taxon>Hydra</taxon>
    </lineage>
</organism>
<keyword evidence="8" id="KW-0808">Transferase</keyword>
<keyword evidence="3" id="KW-0677">Repeat</keyword>
<dbReference type="SUPFAM" id="SSF48403">
    <property type="entry name" value="Ankyrin repeat"/>
    <property type="match status" value="1"/>
</dbReference>
<dbReference type="Pfam" id="PF01529">
    <property type="entry name" value="DHHC"/>
    <property type="match status" value="1"/>
</dbReference>
<feature type="transmembrane region" description="Helical" evidence="8">
    <location>
        <begin position="404"/>
        <end position="422"/>
    </location>
</feature>
<feature type="repeat" description="ANK" evidence="7">
    <location>
        <begin position="160"/>
        <end position="192"/>
    </location>
</feature>
<feature type="transmembrane region" description="Helical" evidence="8">
    <location>
        <begin position="297"/>
        <end position="317"/>
    </location>
</feature>
<dbReference type="Pfam" id="PF12796">
    <property type="entry name" value="Ank_2"/>
    <property type="match status" value="1"/>
</dbReference>
<accession>A0ABM4D8Q5</accession>
<dbReference type="InterPro" id="IPR036770">
    <property type="entry name" value="Ankyrin_rpt-contain_sf"/>
</dbReference>
<evidence type="ECO:0000256" key="3">
    <source>
        <dbReference type="ARBA" id="ARBA00022737"/>
    </source>
</evidence>
<dbReference type="GeneID" id="100205356"/>
<dbReference type="Pfam" id="PF13606">
    <property type="entry name" value="Ank_3"/>
    <property type="match status" value="1"/>
</dbReference>
<feature type="repeat" description="ANK" evidence="7">
    <location>
        <begin position="193"/>
        <end position="225"/>
    </location>
</feature>